<protein>
    <submittedName>
        <fullName evidence="1">Uncharacterized protein</fullName>
    </submittedName>
</protein>
<comment type="caution">
    <text evidence="1">The sequence shown here is derived from an EMBL/GenBank/DDBJ whole genome shotgun (WGS) entry which is preliminary data.</text>
</comment>
<name>A0A918PW41_9ACTN</name>
<sequence length="176" mass="19304">MSPLSGRQRVAGPVALERDLFDDSSPLHQAFYADSADSDQWVKKANDQERAWTSTVGGLTSYPDEPRGADEIYDRTGLLPWLYQSYFKSVDLFSPSYDPSPTADDTTKAAALAVGDPLYTTGGTPEEQQAWKLWKKNSGKIEPNQLFVPRVFADDARVFLASGGFPRTATCAPPPP</sequence>
<reference evidence="1" key="2">
    <citation type="submission" date="2020-09" db="EMBL/GenBank/DDBJ databases">
        <authorList>
            <person name="Sun Q."/>
            <person name="Ohkuma M."/>
        </authorList>
    </citation>
    <scope>NUCLEOTIDE SEQUENCE</scope>
    <source>
        <strain evidence="1">JCM 4815</strain>
    </source>
</reference>
<gene>
    <name evidence="1" type="ORF">GCM10010365_51580</name>
</gene>
<organism evidence="1 2">
    <name type="scientific">Streptomyces poonensis</name>
    <dbReference type="NCBI Taxonomy" id="68255"/>
    <lineage>
        <taxon>Bacteria</taxon>
        <taxon>Bacillati</taxon>
        <taxon>Actinomycetota</taxon>
        <taxon>Actinomycetes</taxon>
        <taxon>Kitasatosporales</taxon>
        <taxon>Streptomycetaceae</taxon>
        <taxon>Streptomyces</taxon>
    </lineage>
</organism>
<proteinExistence type="predicted"/>
<dbReference type="AlphaFoldDB" id="A0A918PW41"/>
<dbReference type="RefSeq" id="WP_271208722.1">
    <property type="nucleotide sequence ID" value="NZ_BSEQ01000051.1"/>
</dbReference>
<dbReference type="EMBL" id="BMVW01000011">
    <property type="protein sequence ID" value="GGZ24878.1"/>
    <property type="molecule type" value="Genomic_DNA"/>
</dbReference>
<reference evidence="1" key="1">
    <citation type="journal article" date="2014" name="Int. J. Syst. Evol. Microbiol.">
        <title>Complete genome sequence of Corynebacterium casei LMG S-19264T (=DSM 44701T), isolated from a smear-ripened cheese.</title>
        <authorList>
            <consortium name="US DOE Joint Genome Institute (JGI-PGF)"/>
            <person name="Walter F."/>
            <person name="Albersmeier A."/>
            <person name="Kalinowski J."/>
            <person name="Ruckert C."/>
        </authorList>
    </citation>
    <scope>NUCLEOTIDE SEQUENCE</scope>
    <source>
        <strain evidence="1">JCM 4815</strain>
    </source>
</reference>
<evidence type="ECO:0000313" key="1">
    <source>
        <dbReference type="EMBL" id="GGZ24878.1"/>
    </source>
</evidence>
<evidence type="ECO:0000313" key="2">
    <source>
        <dbReference type="Proteomes" id="UP000622166"/>
    </source>
</evidence>
<dbReference type="Proteomes" id="UP000622166">
    <property type="component" value="Unassembled WGS sequence"/>
</dbReference>
<accession>A0A918PW41</accession>
<keyword evidence="2" id="KW-1185">Reference proteome</keyword>